<organism evidence="2 3">
    <name type="scientific">Aspergillus fijiensis CBS 313.89</name>
    <dbReference type="NCBI Taxonomy" id="1448319"/>
    <lineage>
        <taxon>Eukaryota</taxon>
        <taxon>Fungi</taxon>
        <taxon>Dikarya</taxon>
        <taxon>Ascomycota</taxon>
        <taxon>Pezizomycotina</taxon>
        <taxon>Eurotiomycetes</taxon>
        <taxon>Eurotiomycetidae</taxon>
        <taxon>Eurotiales</taxon>
        <taxon>Aspergillaceae</taxon>
        <taxon>Aspergillus</taxon>
    </lineage>
</organism>
<sequence length="166" mass="18451">MQGSQPSALPGSQIHQNGTSSSDQTIAPRNKTLHSRGNYQGYQMGEEKRISASSDQNLQTCNGHRAFQFPTSAHFLSYTAHSGSLWARVRKKPPFLQLNRNPTTTSQTRREEELSTEVEEVDVLDPVVDRTADEEDDPANESMWQPTDFSGDPQDTANAFMGLSVH</sequence>
<feature type="compositionally biased region" description="Polar residues" evidence="1">
    <location>
        <begin position="142"/>
        <end position="157"/>
    </location>
</feature>
<dbReference type="GeneID" id="63861909"/>
<feature type="compositionally biased region" description="Polar residues" evidence="1">
    <location>
        <begin position="13"/>
        <end position="27"/>
    </location>
</feature>
<feature type="region of interest" description="Disordered" evidence="1">
    <location>
        <begin position="125"/>
        <end position="166"/>
    </location>
</feature>
<dbReference type="VEuPathDB" id="FungiDB:BO72DRAFT_447567"/>
<accession>A0A8G1VZY1</accession>
<keyword evidence="3" id="KW-1185">Reference proteome</keyword>
<feature type="region of interest" description="Disordered" evidence="1">
    <location>
        <begin position="1"/>
        <end position="56"/>
    </location>
</feature>
<evidence type="ECO:0000313" key="3">
    <source>
        <dbReference type="Proteomes" id="UP000249789"/>
    </source>
</evidence>
<reference evidence="2 3" key="1">
    <citation type="submission" date="2018-02" db="EMBL/GenBank/DDBJ databases">
        <title>The genomes of Aspergillus section Nigri reveals drivers in fungal speciation.</title>
        <authorList>
            <consortium name="DOE Joint Genome Institute"/>
            <person name="Vesth T.C."/>
            <person name="Nybo J."/>
            <person name="Theobald S."/>
            <person name="Brandl J."/>
            <person name="Frisvad J.C."/>
            <person name="Nielsen K.F."/>
            <person name="Lyhne E.K."/>
            <person name="Kogle M.E."/>
            <person name="Kuo A."/>
            <person name="Riley R."/>
            <person name="Clum A."/>
            <person name="Nolan M."/>
            <person name="Lipzen A."/>
            <person name="Salamov A."/>
            <person name="Henrissat B."/>
            <person name="Wiebenga A."/>
            <person name="De vries R.P."/>
            <person name="Grigoriev I.V."/>
            <person name="Mortensen U.H."/>
            <person name="Andersen M.R."/>
            <person name="Baker S.E."/>
        </authorList>
    </citation>
    <scope>NUCLEOTIDE SEQUENCE [LARGE SCALE GENOMIC DNA]</scope>
    <source>
        <strain evidence="2 3">CBS 313.89</strain>
    </source>
</reference>
<dbReference type="RefSeq" id="XP_040801786.1">
    <property type="nucleotide sequence ID" value="XM_040944576.1"/>
</dbReference>
<dbReference type="EMBL" id="KZ824640">
    <property type="protein sequence ID" value="RAK77776.1"/>
    <property type="molecule type" value="Genomic_DNA"/>
</dbReference>
<dbReference type="Proteomes" id="UP000249789">
    <property type="component" value="Unassembled WGS sequence"/>
</dbReference>
<evidence type="ECO:0000313" key="2">
    <source>
        <dbReference type="EMBL" id="RAK77776.1"/>
    </source>
</evidence>
<dbReference type="AlphaFoldDB" id="A0A8G1VZY1"/>
<protein>
    <submittedName>
        <fullName evidence="2">Uncharacterized protein</fullName>
    </submittedName>
</protein>
<proteinExistence type="predicted"/>
<name>A0A8G1VZY1_9EURO</name>
<evidence type="ECO:0000256" key="1">
    <source>
        <dbReference type="SAM" id="MobiDB-lite"/>
    </source>
</evidence>
<gene>
    <name evidence="2" type="ORF">BO72DRAFT_447567</name>
</gene>